<evidence type="ECO:0008006" key="3">
    <source>
        <dbReference type="Google" id="ProtNLM"/>
    </source>
</evidence>
<sequence length="457" mass="50674">MPTDSLAVTTTLTHWQQARSQLQQQADSGQLLQLSRQLCQYRLGQVATEPAALTLSSALPDALWRSELLLSLSTWLNWPHATVQLLLNASYCCGLSDILSDTQSHPRLQPYPPLLSAKLLRTSAPAALLQVLDGCYATERKIPYWRQSAASLLLTLVMRFSTPNTDNSFTIQLGRRIMLSRCEHELALLRTLILWHRQTALQPPQSAATLFNHSDYQQLRHSSNKQLAACLSTTAAMREPVLKLATELNRQQQPITDVSLAVNLIGRDLLDNVLIDAELSNVLSQLHHPQHAMLQQLTAAFACSLHLQSQDNLPMAKCRALARCLCAPLWFDSSGYRSGLLRPANTPLPDFRLYQQAAASALISKLLQQYQLTDWLAAAQQMLSALQQQSVPHDETARILLIAWYSCQAVFNSDAAPHLTALLQQQAGNTVNSSDPQLWLTTVAGQANCQCPLLLTL</sequence>
<dbReference type="Proteomes" id="UP001375382">
    <property type="component" value="Unassembled WGS sequence"/>
</dbReference>
<accession>A0ABU8C7U9</accession>
<protein>
    <recommendedName>
        <fullName evidence="3">HDOD domain-containing protein</fullName>
    </recommendedName>
</protein>
<evidence type="ECO:0000313" key="1">
    <source>
        <dbReference type="EMBL" id="MEH8018026.1"/>
    </source>
</evidence>
<dbReference type="EMBL" id="JALAAR010000010">
    <property type="protein sequence ID" value="MEH8018026.1"/>
    <property type="molecule type" value="Genomic_DNA"/>
</dbReference>
<keyword evidence="2" id="KW-1185">Reference proteome</keyword>
<comment type="caution">
    <text evidence="1">The sequence shown here is derived from an EMBL/GenBank/DDBJ whole genome shotgun (WGS) entry which is preliminary data.</text>
</comment>
<name>A0ABU8C7U9_9GAMM</name>
<evidence type="ECO:0000313" key="2">
    <source>
        <dbReference type="Proteomes" id="UP001375382"/>
    </source>
</evidence>
<reference evidence="1 2" key="1">
    <citation type="journal article" date="2023" name="Ecotoxicol. Environ. Saf.">
        <title>Mercury remediation potential of mercury-resistant strain Rheinheimera metallidurans sp. nov. isolated from a municipal waste dumping site.</title>
        <authorList>
            <person name="Yadav V."/>
            <person name="Manjhi A."/>
            <person name="Vadakedath N."/>
        </authorList>
    </citation>
    <scope>NUCLEOTIDE SEQUENCE [LARGE SCALE GENOMIC DNA]</scope>
    <source>
        <strain evidence="1 2">E-49</strain>
    </source>
</reference>
<dbReference type="RefSeq" id="WP_335736435.1">
    <property type="nucleotide sequence ID" value="NZ_JALAAR010000010.1"/>
</dbReference>
<gene>
    <name evidence="1" type="ORF">MN202_12330</name>
</gene>
<proteinExistence type="predicted"/>
<organism evidence="1 2">
    <name type="scientific">Rheinheimera muenzenbergensis</name>
    <dbReference type="NCBI Taxonomy" id="1193628"/>
    <lineage>
        <taxon>Bacteria</taxon>
        <taxon>Pseudomonadati</taxon>
        <taxon>Pseudomonadota</taxon>
        <taxon>Gammaproteobacteria</taxon>
        <taxon>Chromatiales</taxon>
        <taxon>Chromatiaceae</taxon>
        <taxon>Rheinheimera</taxon>
    </lineage>
</organism>